<reference evidence="1" key="2">
    <citation type="submission" date="2011-01" db="EMBL/GenBank/DDBJ databases">
        <title>The Non-contiguous Finished genome of Clostridium papyrosolvens.</title>
        <authorList>
            <person name="Lucas S."/>
            <person name="Copeland A."/>
            <person name="Lapidus A."/>
            <person name="Cheng J.-F."/>
            <person name="Goodwin L."/>
            <person name="Pitluck S."/>
            <person name="Misra M."/>
            <person name="Chertkov O."/>
            <person name="Detter J.C."/>
            <person name="Han C."/>
            <person name="Tapia R."/>
            <person name="Land M."/>
            <person name="Hauser L."/>
            <person name="Kyrpides N."/>
            <person name="Ivanova N."/>
            <person name="Pagani I."/>
            <person name="Mouttaki H."/>
            <person name="He Z."/>
            <person name="Zhou J."/>
            <person name="Hemme C.L."/>
            <person name="Woyke T."/>
        </authorList>
    </citation>
    <scope>NUCLEOTIDE SEQUENCE [LARGE SCALE GENOMIC DNA]</scope>
    <source>
        <strain evidence="1">DSM 2782</strain>
    </source>
</reference>
<organism evidence="1 2">
    <name type="scientific">Ruminiclostridium papyrosolvens DSM 2782</name>
    <dbReference type="NCBI Taxonomy" id="588581"/>
    <lineage>
        <taxon>Bacteria</taxon>
        <taxon>Bacillati</taxon>
        <taxon>Bacillota</taxon>
        <taxon>Clostridia</taxon>
        <taxon>Eubacteriales</taxon>
        <taxon>Oscillospiraceae</taxon>
        <taxon>Ruminiclostridium</taxon>
    </lineage>
</organism>
<dbReference type="EMBL" id="ACXX02000002">
    <property type="protein sequence ID" value="EGD49095.1"/>
    <property type="molecule type" value="Genomic_DNA"/>
</dbReference>
<dbReference type="AlphaFoldDB" id="F1T9B3"/>
<reference evidence="1" key="1">
    <citation type="submission" date="2009-07" db="EMBL/GenBank/DDBJ databases">
        <authorList>
            <consortium name="US DOE Joint Genome Institute (JGI-PGF)"/>
            <person name="Lucas S."/>
            <person name="Copeland A."/>
            <person name="Lapidus A."/>
            <person name="Glavina del Rio T."/>
            <person name="Tice H."/>
            <person name="Bruce D."/>
            <person name="Goodwin L."/>
            <person name="Pitluck S."/>
            <person name="Larimer F."/>
            <person name="Land M.L."/>
            <person name="Mouttaki H."/>
            <person name="He Z."/>
            <person name="Zhou J."/>
            <person name="Hemme C.L."/>
        </authorList>
    </citation>
    <scope>NUCLEOTIDE SEQUENCE</scope>
    <source>
        <strain evidence="1">DSM 2782</strain>
    </source>
</reference>
<keyword evidence="2" id="KW-1185">Reference proteome</keyword>
<proteinExistence type="predicted"/>
<protein>
    <recommendedName>
        <fullName evidence="3">Butirosin biosynthesis protein H N-terminal domain-containing protein</fullName>
    </recommendedName>
</protein>
<name>F1T9B3_9FIRM</name>
<dbReference type="Proteomes" id="UP000003860">
    <property type="component" value="Unassembled WGS sequence"/>
</dbReference>
<accession>F1T9B3</accession>
<evidence type="ECO:0000313" key="2">
    <source>
        <dbReference type="Proteomes" id="UP000003860"/>
    </source>
</evidence>
<comment type="caution">
    <text evidence="1">The sequence shown here is derived from an EMBL/GenBank/DDBJ whole genome shotgun (WGS) entry which is preliminary data.</text>
</comment>
<evidence type="ECO:0008006" key="3">
    <source>
        <dbReference type="Google" id="ProtNLM"/>
    </source>
</evidence>
<gene>
    <name evidence="1" type="ORF">Cpap_3524</name>
</gene>
<evidence type="ECO:0000313" key="1">
    <source>
        <dbReference type="EMBL" id="EGD49095.1"/>
    </source>
</evidence>
<dbReference type="eggNOG" id="ENOG5033QCT">
    <property type="taxonomic scope" value="Bacteria"/>
</dbReference>
<sequence>MVMLMRYIKDLKPYNKFWGNCIVNMFLSILTKVDSSYDPLAYLNYYEYTYYPDEIFHLDYTKEYYNFFGDNIFNYETFYFKDKNNFLQEFKDILMNNLYATLNVDLYYWNSAGYYFNKIHTSHLAFVTGFDEEKDVFYAYEDDVNLSYEIREIPTSEVIQAYNSPRKRFKGDYRILSFKNDFIPPFEIDIKQFIKCTEQLIYNLDMLFDNREVVDKKLILEDSSKIYFYSNEFTKISNRLKGNKLLLCALKDKGLLDEHITDELNSAWEENCTTWKNIQGVYLKHCLRNNFAELDSIEDKIADAFMSEKEIWEEVIENLKKPD</sequence>